<comment type="caution">
    <text evidence="2">The sequence shown here is derived from an EMBL/GenBank/DDBJ whole genome shotgun (WGS) entry which is preliminary data.</text>
</comment>
<accession>A0A7V2AW68</accession>
<dbReference type="Proteomes" id="UP000886069">
    <property type="component" value="Unassembled WGS sequence"/>
</dbReference>
<gene>
    <name evidence="2" type="ORF">ENO08_07900</name>
</gene>
<protein>
    <submittedName>
        <fullName evidence="2">DUF4783 domain-containing protein</fullName>
    </submittedName>
</protein>
<proteinExistence type="predicted"/>
<name>A0A7V2AW68_UNCEI</name>
<reference evidence="2" key="1">
    <citation type="journal article" date="2020" name="mSystems">
        <title>Genome- and Community-Level Interaction Insights into Carbon Utilization and Element Cycling Functions of Hydrothermarchaeota in Hydrothermal Sediment.</title>
        <authorList>
            <person name="Zhou Z."/>
            <person name="Liu Y."/>
            <person name="Xu W."/>
            <person name="Pan J."/>
            <person name="Luo Z.H."/>
            <person name="Li M."/>
        </authorList>
    </citation>
    <scope>NUCLEOTIDE SEQUENCE [LARGE SCALE GENOMIC DNA]</scope>
    <source>
        <strain evidence="2">SpSt-1233</strain>
    </source>
</reference>
<feature type="signal peptide" evidence="1">
    <location>
        <begin position="1"/>
        <end position="24"/>
    </location>
</feature>
<evidence type="ECO:0000313" key="2">
    <source>
        <dbReference type="EMBL" id="HER44366.1"/>
    </source>
</evidence>
<dbReference type="AlphaFoldDB" id="A0A7V2AW68"/>
<organism evidence="2">
    <name type="scientific">Eiseniibacteriota bacterium</name>
    <dbReference type="NCBI Taxonomy" id="2212470"/>
    <lineage>
        <taxon>Bacteria</taxon>
        <taxon>Candidatus Eiseniibacteriota</taxon>
    </lineage>
</organism>
<keyword evidence="1" id="KW-0732">Signal</keyword>
<dbReference type="Gene3D" id="3.10.450.50">
    <property type="match status" value="1"/>
</dbReference>
<evidence type="ECO:0000256" key="1">
    <source>
        <dbReference type="SAM" id="SignalP"/>
    </source>
</evidence>
<dbReference type="EMBL" id="DSEC01000568">
    <property type="protein sequence ID" value="HER44366.1"/>
    <property type="molecule type" value="Genomic_DNA"/>
</dbReference>
<feature type="chain" id="PRO_5031304797" evidence="1">
    <location>
        <begin position="25"/>
        <end position="165"/>
    </location>
</feature>
<sequence>MRRRYTILLLFLAALVLAGGAAHAGQDRRKKPKEPKEPVPTIAMDPMIVFRGIEAAWRAGDARKLAAYAGDSKVLLNVRGLGEKGGYYSRSQVFYLFKGMFESTRHKKFDFVGFHEVGEKSSRIYGIARRNYEIVSNGRLFQDKIYVTLKQEGKRWVVSEMKSAW</sequence>